<dbReference type="RefSeq" id="WP_104145282.1">
    <property type="nucleotide sequence ID" value="NZ_PREU01000014.1"/>
</dbReference>
<reference evidence="3 4" key="1">
    <citation type="submission" date="2018-02" db="EMBL/GenBank/DDBJ databases">
        <title>Draft Genome of Achromobacter spanius stain 6.</title>
        <authorList>
            <person name="Gunasekera T.S."/>
            <person name="Radwan O."/>
            <person name="Ruiz O.N."/>
        </authorList>
    </citation>
    <scope>NUCLEOTIDE SEQUENCE [LARGE SCALE GENOMIC DNA]</scope>
    <source>
        <strain evidence="3 4">6</strain>
    </source>
</reference>
<sequence length="252" mass="26703">MNIGIIGTGNIGGTLARKLTAAGHQVRVANSKGREGVSTLAKQMGATAADVWDAVNNVDAIILAIPLPAMQQLPAGLFNSVATVVPIIDTSNYYPGMRDARIAEIDDGMPESIWLSQQVGRPVTKAFNNALAYTLANLGTPRGAQGRLAIAVAGDDEGCKQVAMNLVDQVGFDPVDAGSLSESWRQQPCTPAYCCDWDADETRAALASAVKGDAERKRDQMAEAFAKLGPSPTHEEVVAMNRRINAPQHGHR</sequence>
<dbReference type="Pfam" id="PF03807">
    <property type="entry name" value="F420_oxidored"/>
    <property type="match status" value="1"/>
</dbReference>
<proteinExistence type="predicted"/>
<dbReference type="EMBL" id="PREU01000014">
    <property type="protein sequence ID" value="PPA73576.1"/>
    <property type="molecule type" value="Genomic_DNA"/>
</dbReference>
<dbReference type="OrthoDB" id="5499754at2"/>
<organism evidence="3 4">
    <name type="scientific">Achromobacter spanius</name>
    <dbReference type="NCBI Taxonomy" id="217203"/>
    <lineage>
        <taxon>Bacteria</taxon>
        <taxon>Pseudomonadati</taxon>
        <taxon>Pseudomonadota</taxon>
        <taxon>Betaproteobacteria</taxon>
        <taxon>Burkholderiales</taxon>
        <taxon>Alcaligenaceae</taxon>
        <taxon>Achromobacter</taxon>
    </lineage>
</organism>
<evidence type="ECO:0000259" key="2">
    <source>
        <dbReference type="Pfam" id="PF03807"/>
    </source>
</evidence>
<evidence type="ECO:0000313" key="4">
    <source>
        <dbReference type="Proteomes" id="UP000239990"/>
    </source>
</evidence>
<dbReference type="GO" id="GO:0016491">
    <property type="term" value="F:oxidoreductase activity"/>
    <property type="evidence" value="ECO:0007669"/>
    <property type="project" value="UniProtKB-KW"/>
</dbReference>
<dbReference type="Gene3D" id="3.40.50.720">
    <property type="entry name" value="NAD(P)-binding Rossmann-like Domain"/>
    <property type="match status" value="1"/>
</dbReference>
<name>A0A2S5GKY4_9BURK</name>
<dbReference type="InterPro" id="IPR051267">
    <property type="entry name" value="STEAP_metalloreductase"/>
</dbReference>
<protein>
    <submittedName>
        <fullName evidence="3">3-hydroxyisobutyrate dehydrogenase</fullName>
    </submittedName>
</protein>
<keyword evidence="1" id="KW-0560">Oxidoreductase</keyword>
<dbReference type="Proteomes" id="UP000239990">
    <property type="component" value="Unassembled WGS sequence"/>
</dbReference>
<gene>
    <name evidence="3" type="ORF">C4E15_24935</name>
</gene>
<dbReference type="InterPro" id="IPR036291">
    <property type="entry name" value="NAD(P)-bd_dom_sf"/>
</dbReference>
<dbReference type="AlphaFoldDB" id="A0A2S5GKY4"/>
<feature type="domain" description="Pyrroline-5-carboxylate reductase catalytic N-terminal" evidence="2">
    <location>
        <begin position="3"/>
        <end position="93"/>
    </location>
</feature>
<evidence type="ECO:0000256" key="1">
    <source>
        <dbReference type="ARBA" id="ARBA00023002"/>
    </source>
</evidence>
<evidence type="ECO:0000313" key="3">
    <source>
        <dbReference type="EMBL" id="PPA73576.1"/>
    </source>
</evidence>
<dbReference type="InterPro" id="IPR028939">
    <property type="entry name" value="P5C_Rdtase_cat_N"/>
</dbReference>
<dbReference type="SUPFAM" id="SSF51735">
    <property type="entry name" value="NAD(P)-binding Rossmann-fold domains"/>
    <property type="match status" value="1"/>
</dbReference>
<accession>A0A2S5GKY4</accession>
<dbReference type="PANTHER" id="PTHR14239">
    <property type="entry name" value="DUDULIN-RELATED"/>
    <property type="match status" value="1"/>
</dbReference>
<comment type="caution">
    <text evidence="3">The sequence shown here is derived from an EMBL/GenBank/DDBJ whole genome shotgun (WGS) entry which is preliminary data.</text>
</comment>